<evidence type="ECO:0000313" key="3">
    <source>
        <dbReference type="EMBL" id="EPS98187.1"/>
    </source>
</evidence>
<gene>
    <name evidence="3" type="ORF">FOMPIDRAFT_1051764</name>
</gene>
<feature type="region of interest" description="Disordered" evidence="1">
    <location>
        <begin position="83"/>
        <end position="131"/>
    </location>
</feature>
<protein>
    <recommendedName>
        <fullName evidence="2">BING4 C-terminal domain-containing protein</fullName>
    </recommendedName>
</protein>
<dbReference type="EMBL" id="KE504168">
    <property type="protein sequence ID" value="EPS98187.1"/>
    <property type="molecule type" value="Genomic_DNA"/>
</dbReference>
<reference evidence="3 4" key="1">
    <citation type="journal article" date="2012" name="Science">
        <title>The Paleozoic origin of enzymatic lignin decomposition reconstructed from 31 fungal genomes.</title>
        <authorList>
            <person name="Floudas D."/>
            <person name="Binder M."/>
            <person name="Riley R."/>
            <person name="Barry K."/>
            <person name="Blanchette R.A."/>
            <person name="Henrissat B."/>
            <person name="Martinez A.T."/>
            <person name="Otillar R."/>
            <person name="Spatafora J.W."/>
            <person name="Yadav J.S."/>
            <person name="Aerts A."/>
            <person name="Benoit I."/>
            <person name="Boyd A."/>
            <person name="Carlson A."/>
            <person name="Copeland A."/>
            <person name="Coutinho P.M."/>
            <person name="de Vries R.P."/>
            <person name="Ferreira P."/>
            <person name="Findley K."/>
            <person name="Foster B."/>
            <person name="Gaskell J."/>
            <person name="Glotzer D."/>
            <person name="Gorecki P."/>
            <person name="Heitman J."/>
            <person name="Hesse C."/>
            <person name="Hori C."/>
            <person name="Igarashi K."/>
            <person name="Jurgens J.A."/>
            <person name="Kallen N."/>
            <person name="Kersten P."/>
            <person name="Kohler A."/>
            <person name="Kuees U."/>
            <person name="Kumar T.K.A."/>
            <person name="Kuo A."/>
            <person name="LaButti K."/>
            <person name="Larrondo L.F."/>
            <person name="Lindquist E."/>
            <person name="Ling A."/>
            <person name="Lombard V."/>
            <person name="Lucas S."/>
            <person name="Lundell T."/>
            <person name="Martin R."/>
            <person name="McLaughlin D.J."/>
            <person name="Morgenstern I."/>
            <person name="Morin E."/>
            <person name="Murat C."/>
            <person name="Nagy L.G."/>
            <person name="Nolan M."/>
            <person name="Ohm R.A."/>
            <person name="Patyshakuliyeva A."/>
            <person name="Rokas A."/>
            <person name="Ruiz-Duenas F.J."/>
            <person name="Sabat G."/>
            <person name="Salamov A."/>
            <person name="Samejima M."/>
            <person name="Schmutz J."/>
            <person name="Slot J.C."/>
            <person name="St John F."/>
            <person name="Stenlid J."/>
            <person name="Sun H."/>
            <person name="Sun S."/>
            <person name="Syed K."/>
            <person name="Tsang A."/>
            <person name="Wiebenga A."/>
            <person name="Young D."/>
            <person name="Pisabarro A."/>
            <person name="Eastwood D.C."/>
            <person name="Martin F."/>
            <person name="Cullen D."/>
            <person name="Grigoriev I.V."/>
            <person name="Hibbett D.S."/>
        </authorList>
    </citation>
    <scope>NUCLEOTIDE SEQUENCE</scope>
    <source>
        <strain evidence="4">FP-58527</strain>
    </source>
</reference>
<keyword evidence="4" id="KW-1185">Reference proteome</keyword>
<dbReference type="InterPro" id="IPR012952">
    <property type="entry name" value="BING4_C_dom"/>
</dbReference>
<dbReference type="Pfam" id="PF08149">
    <property type="entry name" value="BING4CT"/>
    <property type="match status" value="1"/>
</dbReference>
<dbReference type="AlphaFoldDB" id="S8E0E7"/>
<dbReference type="HOGENOM" id="CLU_1004862_0_0_1"/>
<dbReference type="InParanoid" id="S8E0E7"/>
<evidence type="ECO:0000259" key="2">
    <source>
        <dbReference type="Pfam" id="PF08149"/>
    </source>
</evidence>
<name>S8E0E7_FOMSC</name>
<feature type="compositionally biased region" description="Basic and acidic residues" evidence="1">
    <location>
        <begin position="159"/>
        <end position="169"/>
    </location>
</feature>
<dbReference type="Proteomes" id="UP000015241">
    <property type="component" value="Unassembled WGS sequence"/>
</dbReference>
<sequence length="277" mass="29900">MHATGVGASLMEAEAFGAAEVHLSEENHARREHEVKSLLDKIHPDIIALNPELIESLAPGRKPLTSVNDAHEIPFARLRVQGKADETEEADTDAPQAASDDGNDEDGAQENSTEEEWEMHGNSNTSCARSGRVSSIRIRAKLEKQREERYNQKAAAADKAAEREPPSLDRYKRASALAAKAGNLYTLRRATLPDRARRATSLDNFSGAPICRENALTSPALSSLSSHRVSTVLDNSSVILVYTNMSASVGVSSAYPVVASSFANMPKKTSQGSLYSV</sequence>
<dbReference type="OrthoDB" id="10251154at2759"/>
<dbReference type="STRING" id="743788.S8E0E7"/>
<evidence type="ECO:0000256" key="1">
    <source>
        <dbReference type="SAM" id="MobiDB-lite"/>
    </source>
</evidence>
<organism evidence="3 4">
    <name type="scientific">Fomitopsis schrenkii</name>
    <name type="common">Brown rot fungus</name>
    <dbReference type="NCBI Taxonomy" id="2126942"/>
    <lineage>
        <taxon>Eukaryota</taxon>
        <taxon>Fungi</taxon>
        <taxon>Dikarya</taxon>
        <taxon>Basidiomycota</taxon>
        <taxon>Agaricomycotina</taxon>
        <taxon>Agaricomycetes</taxon>
        <taxon>Polyporales</taxon>
        <taxon>Fomitopsis</taxon>
    </lineage>
</organism>
<feature type="compositionally biased region" description="Acidic residues" evidence="1">
    <location>
        <begin position="101"/>
        <end position="117"/>
    </location>
</feature>
<evidence type="ECO:0000313" key="4">
    <source>
        <dbReference type="Proteomes" id="UP000015241"/>
    </source>
</evidence>
<proteinExistence type="predicted"/>
<feature type="region of interest" description="Disordered" evidence="1">
    <location>
        <begin position="144"/>
        <end position="169"/>
    </location>
</feature>
<feature type="domain" description="BING4 C-terminal" evidence="2">
    <location>
        <begin position="16"/>
        <end position="50"/>
    </location>
</feature>
<accession>S8E0E7</accession>